<keyword evidence="6" id="KW-0472">Membrane</keyword>
<proteinExistence type="inferred from homology"/>
<evidence type="ECO:0000256" key="5">
    <source>
        <dbReference type="ARBA" id="ARBA00022729"/>
    </source>
</evidence>
<dbReference type="Gene3D" id="3.10.20.410">
    <property type="match status" value="1"/>
</dbReference>
<accession>A0A2X2V5L6</accession>
<evidence type="ECO:0000313" key="10">
    <source>
        <dbReference type="EMBL" id="SQB26032.1"/>
    </source>
</evidence>
<organism evidence="10 11">
    <name type="scientific">Citrobacter koseri</name>
    <name type="common">Citrobacter diversus</name>
    <dbReference type="NCBI Taxonomy" id="545"/>
    <lineage>
        <taxon>Bacteria</taxon>
        <taxon>Pseudomonadati</taxon>
        <taxon>Pseudomonadota</taxon>
        <taxon>Gammaproteobacteria</taxon>
        <taxon>Enterobacterales</taxon>
        <taxon>Enterobacteriaceae</taxon>
        <taxon>Citrobacter</taxon>
    </lineage>
</organism>
<dbReference type="PANTHER" id="PTHR30451:SF8">
    <property type="entry name" value="FIMBRIAL USHER PROTEIN"/>
    <property type="match status" value="1"/>
</dbReference>
<keyword evidence="5 8" id="KW-0732">Signal</keyword>
<gene>
    <name evidence="10" type="ORF">NCTC10786_01728</name>
</gene>
<dbReference type="InterPro" id="IPR037224">
    <property type="entry name" value="PapC_N_sf"/>
</dbReference>
<dbReference type="SUPFAM" id="SSF141729">
    <property type="entry name" value="FimD N-terminal domain-like"/>
    <property type="match status" value="1"/>
</dbReference>
<sequence length="180" mass="19320">MKGINLLSRHIQIALYSCTLLTSTALAREVTFSTDILNTRGISKNIANYFAEEPRFLPGVHSVLINVNGSEKGSLGAKFDEQGQLCVDDDFLTAIGLRPLGISLQEHCHDLQKDYPSAVIKSLPGKEMLELTVPPDALENSASGRKTIATAAAPGCSTTACFPREMNTTAATAITTRRAI</sequence>
<dbReference type="AlphaFoldDB" id="A0A2X2V5L6"/>
<evidence type="ECO:0000256" key="6">
    <source>
        <dbReference type="ARBA" id="ARBA00023136"/>
    </source>
</evidence>
<keyword evidence="4" id="KW-0812">Transmembrane</keyword>
<dbReference type="InterPro" id="IPR000015">
    <property type="entry name" value="Fimb_usher"/>
</dbReference>
<dbReference type="GO" id="GO:0009279">
    <property type="term" value="C:cell outer membrane"/>
    <property type="evidence" value="ECO:0007669"/>
    <property type="project" value="UniProtKB-SubCell"/>
</dbReference>
<reference evidence="10 11" key="1">
    <citation type="submission" date="2018-06" db="EMBL/GenBank/DDBJ databases">
        <authorList>
            <consortium name="Pathogen Informatics"/>
            <person name="Doyle S."/>
        </authorList>
    </citation>
    <scope>NUCLEOTIDE SEQUENCE [LARGE SCALE GENOMIC DNA]</scope>
    <source>
        <strain evidence="10 11">NCTC10786</strain>
    </source>
</reference>
<name>A0A2X2V5L6_CITKO</name>
<comment type="similarity">
    <text evidence="2">Belongs to the fimbrial export usher family.</text>
</comment>
<evidence type="ECO:0000313" key="11">
    <source>
        <dbReference type="Proteomes" id="UP000251584"/>
    </source>
</evidence>
<evidence type="ECO:0000256" key="2">
    <source>
        <dbReference type="ARBA" id="ARBA00008064"/>
    </source>
</evidence>
<feature type="chain" id="PRO_5016047002" evidence="8">
    <location>
        <begin position="28"/>
        <end position="180"/>
    </location>
</feature>
<dbReference type="InterPro" id="IPR025885">
    <property type="entry name" value="PapC_N"/>
</dbReference>
<evidence type="ECO:0000256" key="3">
    <source>
        <dbReference type="ARBA" id="ARBA00022448"/>
    </source>
</evidence>
<protein>
    <submittedName>
        <fullName evidence="10">Fimbrial usher protein</fullName>
    </submittedName>
</protein>
<evidence type="ECO:0000256" key="7">
    <source>
        <dbReference type="ARBA" id="ARBA00023237"/>
    </source>
</evidence>
<dbReference type="PANTHER" id="PTHR30451">
    <property type="entry name" value="OUTER MEMBRANE USHER PROTEIN"/>
    <property type="match status" value="1"/>
</dbReference>
<keyword evidence="3" id="KW-0813">Transport</keyword>
<comment type="subcellular location">
    <subcellularLocation>
        <location evidence="1">Cell outer membrane</location>
        <topology evidence="1">Multi-pass membrane protein</topology>
    </subcellularLocation>
</comment>
<evidence type="ECO:0000259" key="9">
    <source>
        <dbReference type="Pfam" id="PF13954"/>
    </source>
</evidence>
<evidence type="ECO:0000256" key="1">
    <source>
        <dbReference type="ARBA" id="ARBA00004571"/>
    </source>
</evidence>
<dbReference type="Pfam" id="PF13954">
    <property type="entry name" value="PapC_N"/>
    <property type="match status" value="1"/>
</dbReference>
<keyword evidence="7" id="KW-0998">Cell outer membrane</keyword>
<dbReference type="EMBL" id="UAVY01000002">
    <property type="protein sequence ID" value="SQB26032.1"/>
    <property type="molecule type" value="Genomic_DNA"/>
</dbReference>
<feature type="domain" description="PapC N-terminal" evidence="9">
    <location>
        <begin position="32"/>
        <end position="144"/>
    </location>
</feature>
<feature type="signal peptide" evidence="8">
    <location>
        <begin position="1"/>
        <end position="27"/>
    </location>
</feature>
<evidence type="ECO:0000256" key="4">
    <source>
        <dbReference type="ARBA" id="ARBA00022692"/>
    </source>
</evidence>
<evidence type="ECO:0000256" key="8">
    <source>
        <dbReference type="SAM" id="SignalP"/>
    </source>
</evidence>
<dbReference type="Proteomes" id="UP000251584">
    <property type="component" value="Unassembled WGS sequence"/>
</dbReference>
<dbReference type="GO" id="GO:0009297">
    <property type="term" value="P:pilus assembly"/>
    <property type="evidence" value="ECO:0007669"/>
    <property type="project" value="InterPro"/>
</dbReference>
<dbReference type="GO" id="GO:0015473">
    <property type="term" value="F:fimbrial usher porin activity"/>
    <property type="evidence" value="ECO:0007669"/>
    <property type="project" value="InterPro"/>
</dbReference>